<accession>A0A7X8SJ47</accession>
<gene>
    <name evidence="5" type="ORF">HGP29_08265</name>
</gene>
<dbReference type="InterPro" id="IPR002081">
    <property type="entry name" value="Cryptochrome/DNA_photolyase_1"/>
</dbReference>
<dbReference type="PANTHER" id="PTHR11455:SF9">
    <property type="entry name" value="CRYPTOCHROME CIRCADIAN CLOCK 5 ISOFORM X1"/>
    <property type="match status" value="1"/>
</dbReference>
<organism evidence="5 6">
    <name type="scientific">Flammeovirga agarivorans</name>
    <dbReference type="NCBI Taxonomy" id="2726742"/>
    <lineage>
        <taxon>Bacteria</taxon>
        <taxon>Pseudomonadati</taxon>
        <taxon>Bacteroidota</taxon>
        <taxon>Cytophagia</taxon>
        <taxon>Cytophagales</taxon>
        <taxon>Flammeovirgaceae</taxon>
        <taxon>Flammeovirga</taxon>
    </lineage>
</organism>
<comment type="caution">
    <text evidence="5">The sequence shown here is derived from an EMBL/GenBank/DDBJ whole genome shotgun (WGS) entry which is preliminary data.</text>
</comment>
<feature type="domain" description="Cryptochrome/DNA photolyase FAD-binding" evidence="4">
    <location>
        <begin position="67"/>
        <end position="216"/>
    </location>
</feature>
<evidence type="ECO:0000259" key="4">
    <source>
        <dbReference type="Pfam" id="PF03441"/>
    </source>
</evidence>
<proteinExistence type="predicted"/>
<keyword evidence="6" id="KW-1185">Reference proteome</keyword>
<dbReference type="InterPro" id="IPR005101">
    <property type="entry name" value="Cryptochr/Photolyase_FAD-bd"/>
</dbReference>
<dbReference type="Proteomes" id="UP000585050">
    <property type="component" value="Unassembled WGS sequence"/>
</dbReference>
<evidence type="ECO:0000256" key="3">
    <source>
        <dbReference type="PIRSR" id="PIRSR602081-1"/>
    </source>
</evidence>
<dbReference type="GO" id="GO:0003904">
    <property type="term" value="F:deoxyribodipyrimidine photo-lyase activity"/>
    <property type="evidence" value="ECO:0007669"/>
    <property type="project" value="TreeGrafter"/>
</dbReference>
<dbReference type="Gene3D" id="1.25.40.80">
    <property type="match status" value="1"/>
</dbReference>
<keyword evidence="1 3" id="KW-0285">Flavoprotein</keyword>
<evidence type="ECO:0000313" key="5">
    <source>
        <dbReference type="EMBL" id="NLR91198.1"/>
    </source>
</evidence>
<name>A0A7X8SJ47_9BACT</name>
<dbReference type="SUPFAM" id="SSF48173">
    <property type="entry name" value="Cryptochrome/photolyase FAD-binding domain"/>
    <property type="match status" value="1"/>
</dbReference>
<dbReference type="Pfam" id="PF03441">
    <property type="entry name" value="FAD_binding_7"/>
    <property type="match status" value="1"/>
</dbReference>
<reference evidence="5 6" key="1">
    <citation type="submission" date="2020-04" db="EMBL/GenBank/DDBJ databases">
        <title>Flammeovirga sp. SR4, a novel species isolated from seawater.</title>
        <authorList>
            <person name="Wang X."/>
        </authorList>
    </citation>
    <scope>NUCLEOTIDE SEQUENCE [LARGE SCALE GENOMIC DNA]</scope>
    <source>
        <strain evidence="5 6">SR4</strain>
    </source>
</reference>
<dbReference type="PANTHER" id="PTHR11455">
    <property type="entry name" value="CRYPTOCHROME"/>
    <property type="match status" value="1"/>
</dbReference>
<evidence type="ECO:0000256" key="1">
    <source>
        <dbReference type="ARBA" id="ARBA00022630"/>
    </source>
</evidence>
<evidence type="ECO:0000313" key="6">
    <source>
        <dbReference type="Proteomes" id="UP000585050"/>
    </source>
</evidence>
<dbReference type="GO" id="GO:0003677">
    <property type="term" value="F:DNA binding"/>
    <property type="evidence" value="ECO:0007669"/>
    <property type="project" value="TreeGrafter"/>
</dbReference>
<keyword evidence="2 3" id="KW-0274">FAD</keyword>
<dbReference type="AlphaFoldDB" id="A0A7X8SJ47"/>
<evidence type="ECO:0000256" key="2">
    <source>
        <dbReference type="ARBA" id="ARBA00022827"/>
    </source>
</evidence>
<comment type="cofactor">
    <cofactor evidence="3">
        <name>FAD</name>
        <dbReference type="ChEBI" id="CHEBI:57692"/>
    </cofactor>
    <text evidence="3">Binds 1 FAD per subunit.</text>
</comment>
<feature type="binding site" evidence="3">
    <location>
        <position position="22"/>
    </location>
    <ligand>
        <name>FAD</name>
        <dbReference type="ChEBI" id="CHEBI:57692"/>
    </ligand>
</feature>
<feature type="binding site" evidence="3">
    <location>
        <position position="67"/>
    </location>
    <ligand>
        <name>FAD</name>
        <dbReference type="ChEBI" id="CHEBI:57692"/>
    </ligand>
</feature>
<dbReference type="InterPro" id="IPR036134">
    <property type="entry name" value="Crypto/Photolyase_FAD-like_sf"/>
</dbReference>
<sequence length="365" mass="43243">MLFPTTYEEIIERIERFSPVKYGATRNYIDGNVSYLSPYISRGVISTKYVFELMMKKGYDFYHIEKFIQELAWRDYWQLIWIEKNDQINKDLKRAQENVAHYGIPKNIVTPNSGIHALDKGVEELYNTGYMHNHMRMYIAMVTCNISQSHWWLPAKWMYYHLLDGDWASNALSWQWVAGANANKKYFANQSNINKYTHSDQLNTYLDTTYDHLNEIEIPQSLKESQSLELHTELPDSDEIIIDQSLPTLIYNSYQLDPKWNNHISANRILLLEPSHFNEYPISNKVMDFILNLSKNIQGIQIFVGEFRELKPLLGESTVYYKEHPLANLYEGVEEQREWISSVKGYHTSFFKFWKKVRKEMQVLV</sequence>
<protein>
    <submittedName>
        <fullName evidence="5">Deoxyribodipyrimidine photolyase</fullName>
    </submittedName>
</protein>
<dbReference type="GO" id="GO:0071949">
    <property type="term" value="F:FAD binding"/>
    <property type="evidence" value="ECO:0007669"/>
    <property type="project" value="TreeGrafter"/>
</dbReference>
<feature type="binding site" evidence="3">
    <location>
        <begin position="164"/>
        <end position="166"/>
    </location>
    <ligand>
        <name>FAD</name>
        <dbReference type="ChEBI" id="CHEBI:57692"/>
    </ligand>
</feature>
<dbReference type="EMBL" id="JABAIL010000002">
    <property type="protein sequence ID" value="NLR91198.1"/>
    <property type="molecule type" value="Genomic_DNA"/>
</dbReference>
<keyword evidence="5" id="KW-0456">Lyase</keyword>
<dbReference type="RefSeq" id="WP_168881895.1">
    <property type="nucleotide sequence ID" value="NZ_JABAIL010000002.1"/>
</dbReference>
<dbReference type="Gene3D" id="1.10.579.10">
    <property type="entry name" value="DNA Cyclobutane Dipyrimidine Photolyase, subunit A, domain 3"/>
    <property type="match status" value="1"/>
</dbReference>